<dbReference type="Proteomes" id="UP000682134">
    <property type="component" value="Unassembled WGS sequence"/>
</dbReference>
<dbReference type="GO" id="GO:0016887">
    <property type="term" value="F:ATP hydrolysis activity"/>
    <property type="evidence" value="ECO:0007669"/>
    <property type="project" value="InterPro"/>
</dbReference>
<dbReference type="NCBIfam" id="NF008453">
    <property type="entry name" value="PRK11308.1"/>
    <property type="match status" value="1"/>
</dbReference>
<feature type="domain" description="ABC transporter" evidence="5">
    <location>
        <begin position="26"/>
        <end position="276"/>
    </location>
</feature>
<dbReference type="EMBL" id="JAGIYQ010000002">
    <property type="protein sequence ID" value="MBP0724242.1"/>
    <property type="molecule type" value="Genomic_DNA"/>
</dbReference>
<evidence type="ECO:0000256" key="4">
    <source>
        <dbReference type="ARBA" id="ARBA00022840"/>
    </source>
</evidence>
<dbReference type="GO" id="GO:0005524">
    <property type="term" value="F:ATP binding"/>
    <property type="evidence" value="ECO:0007669"/>
    <property type="project" value="UniProtKB-KW"/>
</dbReference>
<dbReference type="FunFam" id="3.40.50.300:FF:000016">
    <property type="entry name" value="Oligopeptide ABC transporter ATP-binding component"/>
    <property type="match status" value="1"/>
</dbReference>
<keyword evidence="7" id="KW-1185">Reference proteome</keyword>
<dbReference type="InterPro" id="IPR003593">
    <property type="entry name" value="AAA+_ATPase"/>
</dbReference>
<dbReference type="InterPro" id="IPR003439">
    <property type="entry name" value="ABC_transporter-like_ATP-bd"/>
</dbReference>
<dbReference type="AlphaFoldDB" id="A0A940NHP8"/>
<dbReference type="PROSITE" id="PS00211">
    <property type="entry name" value="ABC_TRANSPORTER_1"/>
    <property type="match status" value="1"/>
</dbReference>
<dbReference type="RefSeq" id="WP_209402570.1">
    <property type="nucleotide sequence ID" value="NZ_JAGIYQ010000002.1"/>
</dbReference>
<dbReference type="InterPro" id="IPR013563">
    <property type="entry name" value="Oligopep_ABC_C"/>
</dbReference>
<dbReference type="GO" id="GO:0015833">
    <property type="term" value="P:peptide transport"/>
    <property type="evidence" value="ECO:0007669"/>
    <property type="project" value="InterPro"/>
</dbReference>
<dbReference type="Gene3D" id="3.40.50.300">
    <property type="entry name" value="P-loop containing nucleotide triphosphate hydrolases"/>
    <property type="match status" value="1"/>
</dbReference>
<organism evidence="6 7">
    <name type="scientific">Gottfriedia endophytica</name>
    <dbReference type="NCBI Taxonomy" id="2820819"/>
    <lineage>
        <taxon>Bacteria</taxon>
        <taxon>Bacillati</taxon>
        <taxon>Bacillota</taxon>
        <taxon>Bacilli</taxon>
        <taxon>Bacillales</taxon>
        <taxon>Bacillaceae</taxon>
        <taxon>Gottfriedia</taxon>
    </lineage>
</organism>
<keyword evidence="4 6" id="KW-0067">ATP-binding</keyword>
<dbReference type="Pfam" id="PF08352">
    <property type="entry name" value="oligo_HPY"/>
    <property type="match status" value="1"/>
</dbReference>
<dbReference type="SUPFAM" id="SSF52540">
    <property type="entry name" value="P-loop containing nucleoside triphosphate hydrolases"/>
    <property type="match status" value="1"/>
</dbReference>
<dbReference type="InterPro" id="IPR027417">
    <property type="entry name" value="P-loop_NTPase"/>
</dbReference>
<dbReference type="NCBIfam" id="TIGR01727">
    <property type="entry name" value="oligo_HPY"/>
    <property type="match status" value="1"/>
</dbReference>
<gene>
    <name evidence="6" type="ORF">J5Y03_03470</name>
</gene>
<evidence type="ECO:0000256" key="2">
    <source>
        <dbReference type="ARBA" id="ARBA00022448"/>
    </source>
</evidence>
<keyword evidence="3" id="KW-0547">Nucleotide-binding</keyword>
<reference evidence="6" key="1">
    <citation type="submission" date="2021-04" db="EMBL/GenBank/DDBJ databases">
        <title>Genome seq and assembly of Bacillus sp.</title>
        <authorList>
            <person name="Chhetri G."/>
        </authorList>
    </citation>
    <scope>NUCLEOTIDE SEQUENCE</scope>
    <source>
        <strain evidence="6">RG28</strain>
    </source>
</reference>
<sequence>MVNGSLEKITNIDEEKFKEINQEVLLKVNDVKMHFPIKGGLLGRTQAVVKAVDGVTFDLYKGETLGLVGESGCGKSTTGRMLLRLLDATSGTVEFDGIDLFSLSSSELREKRRDMQLIFQDPFSSLNPRLSVGETIARVLKIHGMSDKKERERRVKELLELVGLSTFHMRRYPHEFSGGQRQRIGIARALALNPKLIVLDEPVSALDVSIQSQVVNLLEDLQKEFDLTYLFISHGLNIVRHISNRVGVMYLGKLVELADSDTIFEKPKHPYTQALISANPIPNPRLRNKEKIILEGDVPSPINPPSGCRFHTRCPYVQPKCKEVEPIFTPANDGTYVACHYPLN</sequence>
<name>A0A940NHP8_9BACI</name>
<dbReference type="Pfam" id="PF00005">
    <property type="entry name" value="ABC_tran"/>
    <property type="match status" value="1"/>
</dbReference>
<dbReference type="PROSITE" id="PS50893">
    <property type="entry name" value="ABC_TRANSPORTER_2"/>
    <property type="match status" value="1"/>
</dbReference>
<dbReference type="CDD" id="cd03257">
    <property type="entry name" value="ABC_NikE_OppD_transporters"/>
    <property type="match status" value="1"/>
</dbReference>
<comment type="similarity">
    <text evidence="1">Belongs to the ABC transporter superfamily.</text>
</comment>
<evidence type="ECO:0000259" key="5">
    <source>
        <dbReference type="PROSITE" id="PS50893"/>
    </source>
</evidence>
<dbReference type="GO" id="GO:0055085">
    <property type="term" value="P:transmembrane transport"/>
    <property type="evidence" value="ECO:0007669"/>
    <property type="project" value="UniProtKB-ARBA"/>
</dbReference>
<evidence type="ECO:0000256" key="3">
    <source>
        <dbReference type="ARBA" id="ARBA00022741"/>
    </source>
</evidence>
<accession>A0A940NHP8</accession>
<dbReference type="InterPro" id="IPR050319">
    <property type="entry name" value="ABC_transp_ATP-bind"/>
</dbReference>
<keyword evidence="2" id="KW-0813">Transport</keyword>
<dbReference type="PANTHER" id="PTHR43776:SF7">
    <property type="entry name" value="D,D-DIPEPTIDE TRANSPORT ATP-BINDING PROTEIN DDPF-RELATED"/>
    <property type="match status" value="1"/>
</dbReference>
<dbReference type="InterPro" id="IPR017871">
    <property type="entry name" value="ABC_transporter-like_CS"/>
</dbReference>
<evidence type="ECO:0000256" key="1">
    <source>
        <dbReference type="ARBA" id="ARBA00005417"/>
    </source>
</evidence>
<evidence type="ECO:0000313" key="7">
    <source>
        <dbReference type="Proteomes" id="UP000682134"/>
    </source>
</evidence>
<comment type="caution">
    <text evidence="6">The sequence shown here is derived from an EMBL/GenBank/DDBJ whole genome shotgun (WGS) entry which is preliminary data.</text>
</comment>
<proteinExistence type="inferred from homology"/>
<evidence type="ECO:0000313" key="6">
    <source>
        <dbReference type="EMBL" id="MBP0724242.1"/>
    </source>
</evidence>
<dbReference type="SMART" id="SM00382">
    <property type="entry name" value="AAA"/>
    <property type="match status" value="1"/>
</dbReference>
<dbReference type="PANTHER" id="PTHR43776">
    <property type="entry name" value="TRANSPORT ATP-BINDING PROTEIN"/>
    <property type="match status" value="1"/>
</dbReference>
<protein>
    <submittedName>
        <fullName evidence="6">Dipeptide ABC transporter ATP-binding protein</fullName>
    </submittedName>
</protein>